<dbReference type="EMBL" id="CM004400">
    <property type="protein sequence ID" value="KAG8639426.1"/>
    <property type="molecule type" value="Genomic_DNA"/>
</dbReference>
<proteinExistence type="predicted"/>
<organism evidence="1 2">
    <name type="scientific">Manihot esculenta</name>
    <name type="common">Cassava</name>
    <name type="synonym">Jatropha manihot</name>
    <dbReference type="NCBI Taxonomy" id="3983"/>
    <lineage>
        <taxon>Eukaryota</taxon>
        <taxon>Viridiplantae</taxon>
        <taxon>Streptophyta</taxon>
        <taxon>Embryophyta</taxon>
        <taxon>Tracheophyta</taxon>
        <taxon>Spermatophyta</taxon>
        <taxon>Magnoliopsida</taxon>
        <taxon>eudicotyledons</taxon>
        <taxon>Gunneridae</taxon>
        <taxon>Pentapetalae</taxon>
        <taxon>rosids</taxon>
        <taxon>fabids</taxon>
        <taxon>Malpighiales</taxon>
        <taxon>Euphorbiaceae</taxon>
        <taxon>Crotonoideae</taxon>
        <taxon>Manihoteae</taxon>
        <taxon>Manihot</taxon>
    </lineage>
</organism>
<protein>
    <submittedName>
        <fullName evidence="1">Uncharacterized protein</fullName>
    </submittedName>
</protein>
<evidence type="ECO:0000313" key="1">
    <source>
        <dbReference type="EMBL" id="KAG8639426.1"/>
    </source>
</evidence>
<evidence type="ECO:0000313" key="2">
    <source>
        <dbReference type="Proteomes" id="UP000091857"/>
    </source>
</evidence>
<reference evidence="2" key="1">
    <citation type="journal article" date="2016" name="Nat. Biotechnol.">
        <title>Sequencing wild and cultivated cassava and related species reveals extensive interspecific hybridization and genetic diversity.</title>
        <authorList>
            <person name="Bredeson J.V."/>
            <person name="Lyons J.B."/>
            <person name="Prochnik S.E."/>
            <person name="Wu G.A."/>
            <person name="Ha C.M."/>
            <person name="Edsinger-Gonzales E."/>
            <person name="Grimwood J."/>
            <person name="Schmutz J."/>
            <person name="Rabbi I.Y."/>
            <person name="Egesi C."/>
            <person name="Nauluvula P."/>
            <person name="Lebot V."/>
            <person name="Ndunguru J."/>
            <person name="Mkamilo G."/>
            <person name="Bart R.S."/>
            <person name="Setter T.L."/>
            <person name="Gleadow R.M."/>
            <person name="Kulakow P."/>
            <person name="Ferguson M.E."/>
            <person name="Rounsley S."/>
            <person name="Rokhsar D.S."/>
        </authorList>
    </citation>
    <scope>NUCLEOTIDE SEQUENCE [LARGE SCALE GENOMIC DNA]</scope>
    <source>
        <strain evidence="2">cv. AM560-2</strain>
    </source>
</reference>
<name>A0ACB7GHP9_MANES</name>
<dbReference type="Proteomes" id="UP000091857">
    <property type="component" value="Chromosome 14"/>
</dbReference>
<sequence>MGEFCSCWFYCFACGFLAENRVIALVTNSSLSTQLGWMDTHFNSTCHDSKACTEKH</sequence>
<accession>A0ACB7GHP9</accession>
<keyword evidence="2" id="KW-1185">Reference proteome</keyword>
<comment type="caution">
    <text evidence="1">The sequence shown here is derived from an EMBL/GenBank/DDBJ whole genome shotgun (WGS) entry which is preliminary data.</text>
</comment>
<gene>
    <name evidence="1" type="ORF">MANES_14G111801v8</name>
</gene>